<dbReference type="EMBL" id="JARKIK010000006">
    <property type="protein sequence ID" value="KAK8751240.1"/>
    <property type="molecule type" value="Genomic_DNA"/>
</dbReference>
<feature type="domain" description="C2H2-type" evidence="7">
    <location>
        <begin position="139"/>
        <end position="167"/>
    </location>
</feature>
<dbReference type="EMBL" id="JARKIK010000006">
    <property type="protein sequence ID" value="KAK8751243.1"/>
    <property type="molecule type" value="Genomic_DNA"/>
</dbReference>
<evidence type="ECO:0000259" key="7">
    <source>
        <dbReference type="PROSITE" id="PS50157"/>
    </source>
</evidence>
<dbReference type="PROSITE" id="PS00028">
    <property type="entry name" value="ZINC_FINGER_C2H2_1"/>
    <property type="match status" value="5"/>
</dbReference>
<evidence type="ECO:0000313" key="8">
    <source>
        <dbReference type="EMBL" id="KAK8751240.1"/>
    </source>
</evidence>
<dbReference type="InterPro" id="IPR036236">
    <property type="entry name" value="Znf_C2H2_sf"/>
</dbReference>
<dbReference type="EMBL" id="JARKIK010000006">
    <property type="protein sequence ID" value="KAK8751242.1"/>
    <property type="molecule type" value="Genomic_DNA"/>
</dbReference>
<dbReference type="PANTHER" id="PTHR24379:SF121">
    <property type="entry name" value="C2H2-TYPE DOMAIN-CONTAINING PROTEIN"/>
    <property type="match status" value="1"/>
</dbReference>
<dbReference type="GO" id="GO:0006355">
    <property type="term" value="P:regulation of DNA-templated transcription"/>
    <property type="evidence" value="ECO:0007669"/>
    <property type="project" value="UniProtKB-ARBA"/>
</dbReference>
<keyword evidence="1" id="KW-0479">Metal-binding</keyword>
<organism evidence="8 9">
    <name type="scientific">Cherax quadricarinatus</name>
    <name type="common">Australian red claw crayfish</name>
    <dbReference type="NCBI Taxonomy" id="27406"/>
    <lineage>
        <taxon>Eukaryota</taxon>
        <taxon>Metazoa</taxon>
        <taxon>Ecdysozoa</taxon>
        <taxon>Arthropoda</taxon>
        <taxon>Crustacea</taxon>
        <taxon>Multicrustacea</taxon>
        <taxon>Malacostraca</taxon>
        <taxon>Eumalacostraca</taxon>
        <taxon>Eucarida</taxon>
        <taxon>Decapoda</taxon>
        <taxon>Pleocyemata</taxon>
        <taxon>Astacidea</taxon>
        <taxon>Parastacoidea</taxon>
        <taxon>Parastacidae</taxon>
        <taxon>Cherax</taxon>
    </lineage>
</organism>
<keyword evidence="9" id="KW-1185">Reference proteome</keyword>
<feature type="domain" description="C2H2-type" evidence="7">
    <location>
        <begin position="83"/>
        <end position="110"/>
    </location>
</feature>
<name>A0AAW0YHQ0_CHEQU</name>
<comment type="caution">
    <text evidence="8">The sequence shown here is derived from an EMBL/GenBank/DDBJ whole genome shotgun (WGS) entry which is preliminary data.</text>
</comment>
<dbReference type="Pfam" id="PF12874">
    <property type="entry name" value="zf-met"/>
    <property type="match status" value="1"/>
</dbReference>
<evidence type="ECO:0000256" key="2">
    <source>
        <dbReference type="ARBA" id="ARBA00022737"/>
    </source>
</evidence>
<feature type="domain" description="C2H2-type" evidence="7">
    <location>
        <begin position="238"/>
        <end position="266"/>
    </location>
</feature>
<proteinExistence type="predicted"/>
<dbReference type="EMBL" id="JARKIK010000006">
    <property type="protein sequence ID" value="KAK8751241.1"/>
    <property type="molecule type" value="Genomic_DNA"/>
</dbReference>
<reference evidence="8 9" key="1">
    <citation type="journal article" date="2024" name="BMC Genomics">
        <title>Genome assembly of redclaw crayfish (Cherax quadricarinatus) provides insights into its immune adaptation and hypoxia tolerance.</title>
        <authorList>
            <person name="Liu Z."/>
            <person name="Zheng J."/>
            <person name="Li H."/>
            <person name="Fang K."/>
            <person name="Wang S."/>
            <person name="He J."/>
            <person name="Zhou D."/>
            <person name="Weng S."/>
            <person name="Chi M."/>
            <person name="Gu Z."/>
            <person name="He J."/>
            <person name="Li F."/>
            <person name="Wang M."/>
        </authorList>
    </citation>
    <scope>NUCLEOTIDE SEQUENCE [LARGE SCALE GENOMIC DNA]</scope>
    <source>
        <strain evidence="8">ZL_2023a</strain>
    </source>
</reference>
<gene>
    <name evidence="8" type="ORF">OTU49_013602</name>
</gene>
<dbReference type="PROSITE" id="PS50157">
    <property type="entry name" value="ZINC_FINGER_C2H2_2"/>
    <property type="match status" value="6"/>
</dbReference>
<dbReference type="AlphaFoldDB" id="A0AAW0YHQ0"/>
<evidence type="ECO:0000256" key="3">
    <source>
        <dbReference type="ARBA" id="ARBA00022771"/>
    </source>
</evidence>
<dbReference type="GO" id="GO:0008270">
    <property type="term" value="F:zinc ion binding"/>
    <property type="evidence" value="ECO:0007669"/>
    <property type="project" value="UniProtKB-KW"/>
</dbReference>
<feature type="compositionally biased region" description="Basic and acidic residues" evidence="6">
    <location>
        <begin position="303"/>
        <end position="320"/>
    </location>
</feature>
<keyword evidence="3 5" id="KW-0863">Zinc-finger</keyword>
<protein>
    <recommendedName>
        <fullName evidence="7">C2H2-type domain-containing protein</fullName>
    </recommendedName>
</protein>
<sequence>MKDLTIRDTSSVLPDSKGICFQTFDVKCIEQFSIPYSGSGKTRKCIGTKKPEKSFFCKICPFETTQKYTILSHSNIHTGRKPYKCHFCGVCFANIGTLHRHRQRHAKQTSLTCGVCEKGFYALGDLKRHIKSHQGVKEFICELCNKYFTRKTSLKKHIFSLHGEKYIDEDYMIEKNIYLKKKVACQICKCLFHPDSLRTHMRCHTGEKPHHCPHCSSKFRDLSSLRKHLRLHTNSGKFFCRYCNTIFDARNELNTHYAKVHRKKLSNKDHEQSSDKGSDVYQKIISIDKNYCDVSLKKSASKKPSDTSHKSNDNCKPSGKLERKQEYIDKCVAKRNLRTRYKKVSYNEDYDDVFSINPFINLDSELLNESLNFIGMDVKKIELDSGKSGSKNTIISSEKLKTQKYSTKQETHIQSKILPSSCSLFLGFPNKEEVKVKEEILKDELDWCTTIAGMKCEPEDGGCEFFVADTEIMKIEKHEEDIEAPCMNSVNEVSTEEHVSRDDEHQIEEYALDHADIAQLLNNEDIFTEICVSDKDIVSAFF</sequence>
<evidence type="ECO:0000256" key="6">
    <source>
        <dbReference type="SAM" id="MobiDB-lite"/>
    </source>
</evidence>
<dbReference type="FunFam" id="3.30.160.60:FF:002343">
    <property type="entry name" value="Zinc finger protein 33A"/>
    <property type="match status" value="1"/>
</dbReference>
<dbReference type="SMART" id="SM00355">
    <property type="entry name" value="ZnF_C2H2"/>
    <property type="match status" value="7"/>
</dbReference>
<accession>A0AAW0YHQ0</accession>
<evidence type="ECO:0000256" key="5">
    <source>
        <dbReference type="PROSITE-ProRule" id="PRU00042"/>
    </source>
</evidence>
<evidence type="ECO:0000256" key="1">
    <source>
        <dbReference type="ARBA" id="ARBA00022723"/>
    </source>
</evidence>
<feature type="domain" description="C2H2-type" evidence="7">
    <location>
        <begin position="55"/>
        <end position="82"/>
    </location>
</feature>
<reference evidence="8" key="2">
    <citation type="submission" date="2024-01" db="EMBL/GenBank/DDBJ databases">
        <authorList>
            <person name="He J."/>
            <person name="Wang M."/>
            <person name="Zheng J."/>
            <person name="Liu Z."/>
        </authorList>
    </citation>
    <scope>NUCLEOTIDE SEQUENCE</scope>
    <source>
        <strain evidence="8">ZL_2023a</strain>
        <tissue evidence="8">Muscle</tissue>
    </source>
</reference>
<dbReference type="PANTHER" id="PTHR24379">
    <property type="entry name" value="KRAB AND ZINC FINGER DOMAIN-CONTAINING"/>
    <property type="match status" value="1"/>
</dbReference>
<dbReference type="Gene3D" id="3.30.160.60">
    <property type="entry name" value="Classic Zinc Finger"/>
    <property type="match status" value="4"/>
</dbReference>
<dbReference type="InterPro" id="IPR013087">
    <property type="entry name" value="Znf_C2H2_type"/>
</dbReference>
<feature type="region of interest" description="Disordered" evidence="6">
    <location>
        <begin position="299"/>
        <end position="320"/>
    </location>
</feature>
<keyword evidence="4" id="KW-0862">Zinc</keyword>
<keyword evidence="2" id="KW-0677">Repeat</keyword>
<feature type="domain" description="C2H2-type" evidence="7">
    <location>
        <begin position="210"/>
        <end position="237"/>
    </location>
</feature>
<feature type="domain" description="C2H2-type" evidence="7">
    <location>
        <begin position="111"/>
        <end position="138"/>
    </location>
</feature>
<evidence type="ECO:0000313" key="9">
    <source>
        <dbReference type="Proteomes" id="UP001445076"/>
    </source>
</evidence>
<dbReference type="Proteomes" id="UP001445076">
    <property type="component" value="Unassembled WGS sequence"/>
</dbReference>
<dbReference type="SUPFAM" id="SSF57667">
    <property type="entry name" value="beta-beta-alpha zinc fingers"/>
    <property type="match status" value="3"/>
</dbReference>
<evidence type="ECO:0000256" key="4">
    <source>
        <dbReference type="ARBA" id="ARBA00022833"/>
    </source>
</evidence>